<keyword evidence="3" id="KW-1185">Reference proteome</keyword>
<feature type="compositionally biased region" description="Acidic residues" evidence="1">
    <location>
        <begin position="188"/>
        <end position="217"/>
    </location>
</feature>
<dbReference type="EMBL" id="JAJCIS010000016">
    <property type="protein sequence ID" value="MCB7388938.1"/>
    <property type="molecule type" value="Genomic_DNA"/>
</dbReference>
<comment type="caution">
    <text evidence="2">The sequence shown here is derived from an EMBL/GenBank/DDBJ whole genome shotgun (WGS) entry which is preliminary data.</text>
</comment>
<feature type="region of interest" description="Disordered" evidence="1">
    <location>
        <begin position="134"/>
        <end position="239"/>
    </location>
</feature>
<evidence type="ECO:0000313" key="3">
    <source>
        <dbReference type="Proteomes" id="UP001299546"/>
    </source>
</evidence>
<reference evidence="2 3" key="1">
    <citation type="submission" date="2021-10" db="EMBL/GenBank/DDBJ databases">
        <title>Collection of gut derived symbiotic bacterial strains cultured from healthy donors.</title>
        <authorList>
            <person name="Lin H."/>
            <person name="Littmann E."/>
            <person name="Kohout C."/>
            <person name="Pamer E.G."/>
        </authorList>
    </citation>
    <scope>NUCLEOTIDE SEQUENCE [LARGE SCALE GENOMIC DNA]</scope>
    <source>
        <strain evidence="2 3">DFI.1.165</strain>
    </source>
</reference>
<accession>A0ABS8DKH1</accession>
<sequence length="350" mass="40199">MKKFIRYLYEYQNGQRVHNVGFAKVEHNDDCEIIQIYGKGFPVAGNQELEVLVFYMMDETPVGISMGKIKSTRPMCGYRLEYTPEDVGGREIFEAIDGIILLNDINGFKKWYAAVWGETNVPVEHMIRREEILRRDEDNQTEQAAEPVADDVSSDECKENEPDSPVEEECIQSEAADMPAEPAADSDNVVEECTEEEPLVSEENAPEEDAPEEDAPEPEQYTAPEAENIEDQEPDLKEETLEEEREFIQIFKITRKDLVQLPRKEWRLANNNFLLHGYYNYHHLISFEKDSCCWLGVPGIYHPKEQKAADAFGFGQFMKPDEGEIDFADGEMNADEDFGYWCRKVGAVIH</sequence>
<proteinExistence type="predicted"/>
<evidence type="ECO:0000313" key="2">
    <source>
        <dbReference type="EMBL" id="MCB7388938.1"/>
    </source>
</evidence>
<feature type="compositionally biased region" description="Acidic residues" evidence="1">
    <location>
        <begin position="162"/>
        <end position="171"/>
    </location>
</feature>
<protein>
    <submittedName>
        <fullName evidence="2">Uncharacterized protein</fullName>
    </submittedName>
</protein>
<gene>
    <name evidence="2" type="ORF">LIZ65_16745</name>
</gene>
<name>A0ABS8DKH1_9FIRM</name>
<dbReference type="RefSeq" id="WP_066733467.1">
    <property type="nucleotide sequence ID" value="NZ_JAJCIQ010000016.1"/>
</dbReference>
<evidence type="ECO:0000256" key="1">
    <source>
        <dbReference type="SAM" id="MobiDB-lite"/>
    </source>
</evidence>
<feature type="compositionally biased region" description="Low complexity" evidence="1">
    <location>
        <begin position="173"/>
        <end position="186"/>
    </location>
</feature>
<organism evidence="2 3">
    <name type="scientific">Bariatricus massiliensis</name>
    <dbReference type="NCBI Taxonomy" id="1745713"/>
    <lineage>
        <taxon>Bacteria</taxon>
        <taxon>Bacillati</taxon>
        <taxon>Bacillota</taxon>
        <taxon>Clostridia</taxon>
        <taxon>Lachnospirales</taxon>
        <taxon>Lachnospiraceae</taxon>
        <taxon>Bariatricus</taxon>
    </lineage>
</organism>
<dbReference type="Proteomes" id="UP001299546">
    <property type="component" value="Unassembled WGS sequence"/>
</dbReference>